<dbReference type="Proteomes" id="UP001221757">
    <property type="component" value="Unassembled WGS sequence"/>
</dbReference>
<reference evidence="4" key="1">
    <citation type="submission" date="2023-03" db="EMBL/GenBank/DDBJ databases">
        <title>Massive genome expansion in bonnet fungi (Mycena s.s.) driven by repeated elements and novel gene families across ecological guilds.</title>
        <authorList>
            <consortium name="Lawrence Berkeley National Laboratory"/>
            <person name="Harder C.B."/>
            <person name="Miyauchi S."/>
            <person name="Viragh M."/>
            <person name="Kuo A."/>
            <person name="Thoen E."/>
            <person name="Andreopoulos B."/>
            <person name="Lu D."/>
            <person name="Skrede I."/>
            <person name="Drula E."/>
            <person name="Henrissat B."/>
            <person name="Morin E."/>
            <person name="Kohler A."/>
            <person name="Barry K."/>
            <person name="LaButti K."/>
            <person name="Morin E."/>
            <person name="Salamov A."/>
            <person name="Lipzen A."/>
            <person name="Mereny Z."/>
            <person name="Hegedus B."/>
            <person name="Baldrian P."/>
            <person name="Stursova M."/>
            <person name="Weitz H."/>
            <person name="Taylor A."/>
            <person name="Grigoriev I.V."/>
            <person name="Nagy L.G."/>
            <person name="Martin F."/>
            <person name="Kauserud H."/>
        </authorList>
    </citation>
    <scope>NUCLEOTIDE SEQUENCE</scope>
    <source>
        <strain evidence="4">CBHHK067</strain>
    </source>
</reference>
<dbReference type="PANTHER" id="PTHR24173:SF83">
    <property type="entry name" value="SOCS BOX DOMAIN-CONTAINING PROTEIN"/>
    <property type="match status" value="1"/>
</dbReference>
<keyword evidence="5" id="KW-1185">Reference proteome</keyword>
<dbReference type="Pfam" id="PF12796">
    <property type="entry name" value="Ank_2"/>
    <property type="match status" value="1"/>
</dbReference>
<name>A0AAD7G418_MYCRO</name>
<dbReference type="PROSITE" id="PS50088">
    <property type="entry name" value="ANK_REPEAT"/>
    <property type="match status" value="1"/>
</dbReference>
<feature type="repeat" description="ANK" evidence="3">
    <location>
        <begin position="38"/>
        <end position="70"/>
    </location>
</feature>
<keyword evidence="1" id="KW-0677">Repeat</keyword>
<accession>A0AAD7G418</accession>
<evidence type="ECO:0000256" key="3">
    <source>
        <dbReference type="PROSITE-ProRule" id="PRU00023"/>
    </source>
</evidence>
<dbReference type="SUPFAM" id="SSF48403">
    <property type="entry name" value="Ankyrin repeat"/>
    <property type="match status" value="1"/>
</dbReference>
<evidence type="ECO:0000256" key="2">
    <source>
        <dbReference type="ARBA" id="ARBA00023043"/>
    </source>
</evidence>
<dbReference type="PANTHER" id="PTHR24173">
    <property type="entry name" value="ANKYRIN REPEAT CONTAINING"/>
    <property type="match status" value="1"/>
</dbReference>
<feature type="non-terminal residue" evidence="4">
    <location>
        <position position="93"/>
    </location>
</feature>
<keyword evidence="2 3" id="KW-0040">ANK repeat</keyword>
<dbReference type="EMBL" id="JARKIE010000288">
    <property type="protein sequence ID" value="KAJ7657544.1"/>
    <property type="molecule type" value="Genomic_DNA"/>
</dbReference>
<dbReference type="Gene3D" id="1.25.40.20">
    <property type="entry name" value="Ankyrin repeat-containing domain"/>
    <property type="match status" value="1"/>
</dbReference>
<evidence type="ECO:0000313" key="5">
    <source>
        <dbReference type="Proteomes" id="UP001221757"/>
    </source>
</evidence>
<feature type="non-terminal residue" evidence="4">
    <location>
        <position position="1"/>
    </location>
</feature>
<gene>
    <name evidence="4" type="ORF">B0H17DRAFT_881964</name>
</gene>
<dbReference type="InterPro" id="IPR036770">
    <property type="entry name" value="Ankyrin_rpt-contain_sf"/>
</dbReference>
<evidence type="ECO:0000313" key="4">
    <source>
        <dbReference type="EMBL" id="KAJ7657544.1"/>
    </source>
</evidence>
<comment type="caution">
    <text evidence="4">The sequence shown here is derived from an EMBL/GenBank/DDBJ whole genome shotgun (WGS) entry which is preliminary data.</text>
</comment>
<dbReference type="InterPro" id="IPR002110">
    <property type="entry name" value="Ankyrin_rpt"/>
</dbReference>
<proteinExistence type="predicted"/>
<sequence>GGYGTPLQAASAKGHLAIVEKLLADEKYKEGLNRVEGRYGTALCAACANEQVEVVKVLLQAGALLNVNDLHFGTPLHVTVLMGSELIVNMLLD</sequence>
<protein>
    <submittedName>
        <fullName evidence="4">Ankyrin repeat-containing domain protein</fullName>
    </submittedName>
</protein>
<evidence type="ECO:0000256" key="1">
    <source>
        <dbReference type="ARBA" id="ARBA00022737"/>
    </source>
</evidence>
<dbReference type="AlphaFoldDB" id="A0AAD7G418"/>
<organism evidence="4 5">
    <name type="scientific">Mycena rosella</name>
    <name type="common">Pink bonnet</name>
    <name type="synonym">Agaricus rosellus</name>
    <dbReference type="NCBI Taxonomy" id="1033263"/>
    <lineage>
        <taxon>Eukaryota</taxon>
        <taxon>Fungi</taxon>
        <taxon>Dikarya</taxon>
        <taxon>Basidiomycota</taxon>
        <taxon>Agaricomycotina</taxon>
        <taxon>Agaricomycetes</taxon>
        <taxon>Agaricomycetidae</taxon>
        <taxon>Agaricales</taxon>
        <taxon>Marasmiineae</taxon>
        <taxon>Mycenaceae</taxon>
        <taxon>Mycena</taxon>
    </lineage>
</organism>